<feature type="transmembrane region" description="Helical" evidence="12">
    <location>
        <begin position="676"/>
        <end position="698"/>
    </location>
</feature>
<dbReference type="GO" id="GO:0030425">
    <property type="term" value="C:dendrite"/>
    <property type="evidence" value="ECO:0007669"/>
    <property type="project" value="TreeGrafter"/>
</dbReference>
<feature type="transmembrane region" description="Helical" evidence="12">
    <location>
        <begin position="420"/>
        <end position="444"/>
    </location>
</feature>
<dbReference type="PANTHER" id="PTHR24247">
    <property type="entry name" value="5-HYDROXYTRYPTAMINE RECEPTOR"/>
    <property type="match status" value="1"/>
</dbReference>
<keyword evidence="4 12" id="KW-0812">Transmembrane</keyword>
<protein>
    <submittedName>
        <fullName evidence="14">Putative muscarinic acetylcholine receptor</fullName>
    </submittedName>
</protein>
<keyword evidence="3" id="KW-1003">Cell membrane</keyword>
<dbReference type="GO" id="GO:0005886">
    <property type="term" value="C:plasma membrane"/>
    <property type="evidence" value="ECO:0007669"/>
    <property type="project" value="UniProtKB-SubCell"/>
</dbReference>
<dbReference type="AlphaFoldDB" id="A0A1L8DK94"/>
<keyword evidence="8" id="KW-1015">Disulfide bond</keyword>
<dbReference type="GO" id="GO:0007210">
    <property type="term" value="P:serotonin receptor signaling pathway"/>
    <property type="evidence" value="ECO:0007669"/>
    <property type="project" value="TreeGrafter"/>
</dbReference>
<organism evidence="14">
    <name type="scientific">Nyssomyia neivai</name>
    <dbReference type="NCBI Taxonomy" id="330878"/>
    <lineage>
        <taxon>Eukaryota</taxon>
        <taxon>Metazoa</taxon>
        <taxon>Ecdysozoa</taxon>
        <taxon>Arthropoda</taxon>
        <taxon>Hexapoda</taxon>
        <taxon>Insecta</taxon>
        <taxon>Pterygota</taxon>
        <taxon>Neoptera</taxon>
        <taxon>Endopterygota</taxon>
        <taxon>Diptera</taxon>
        <taxon>Nematocera</taxon>
        <taxon>Psychodoidea</taxon>
        <taxon>Psychodidae</taxon>
        <taxon>Nyssomyia</taxon>
    </lineage>
</organism>
<evidence type="ECO:0000256" key="7">
    <source>
        <dbReference type="ARBA" id="ARBA00023136"/>
    </source>
</evidence>
<dbReference type="GO" id="GO:0051378">
    <property type="term" value="F:serotonin binding"/>
    <property type="evidence" value="ECO:0007669"/>
    <property type="project" value="TreeGrafter"/>
</dbReference>
<dbReference type="GO" id="GO:0007187">
    <property type="term" value="P:G protein-coupled receptor signaling pathway, coupled to cyclic nucleotide second messenger"/>
    <property type="evidence" value="ECO:0007669"/>
    <property type="project" value="TreeGrafter"/>
</dbReference>
<evidence type="ECO:0000256" key="1">
    <source>
        <dbReference type="ARBA" id="ARBA00004651"/>
    </source>
</evidence>
<dbReference type="InterPro" id="IPR000276">
    <property type="entry name" value="GPCR_Rhodpsn"/>
</dbReference>
<evidence type="ECO:0000256" key="12">
    <source>
        <dbReference type="SAM" id="Phobius"/>
    </source>
</evidence>
<comment type="similarity">
    <text evidence="2">Belongs to the G-protein coupled receptor 1 family.</text>
</comment>
<dbReference type="Pfam" id="PF00001">
    <property type="entry name" value="7tm_1"/>
    <property type="match status" value="1"/>
</dbReference>
<keyword evidence="5 12" id="KW-1133">Transmembrane helix</keyword>
<keyword evidence="9 14" id="KW-0675">Receptor</keyword>
<dbReference type="EMBL" id="GFDF01007299">
    <property type="protein sequence ID" value="JAV06785.1"/>
    <property type="molecule type" value="Transcribed_RNA"/>
</dbReference>
<feature type="region of interest" description="Disordered" evidence="11">
    <location>
        <begin position="1"/>
        <end position="25"/>
    </location>
</feature>
<keyword evidence="7 12" id="KW-0472">Membrane</keyword>
<proteinExistence type="inferred from homology"/>
<dbReference type="GO" id="GO:0045202">
    <property type="term" value="C:synapse"/>
    <property type="evidence" value="ECO:0007669"/>
    <property type="project" value="GOC"/>
</dbReference>
<evidence type="ECO:0000256" key="11">
    <source>
        <dbReference type="SAM" id="MobiDB-lite"/>
    </source>
</evidence>
<evidence type="ECO:0000256" key="10">
    <source>
        <dbReference type="ARBA" id="ARBA00023224"/>
    </source>
</evidence>
<feature type="transmembrane region" description="Helical" evidence="12">
    <location>
        <begin position="378"/>
        <end position="399"/>
    </location>
</feature>
<evidence type="ECO:0000259" key="13">
    <source>
        <dbReference type="PROSITE" id="PS50262"/>
    </source>
</evidence>
<keyword evidence="6" id="KW-0297">G-protein coupled receptor</keyword>
<dbReference type="SMART" id="SM01381">
    <property type="entry name" value="7TM_GPCR_Srsx"/>
    <property type="match status" value="1"/>
</dbReference>
<dbReference type="GO" id="GO:0004993">
    <property type="term" value="F:G protein-coupled serotonin receptor activity"/>
    <property type="evidence" value="ECO:0007669"/>
    <property type="project" value="TreeGrafter"/>
</dbReference>
<dbReference type="InterPro" id="IPR017452">
    <property type="entry name" value="GPCR_Rhodpsn_7TM"/>
</dbReference>
<evidence type="ECO:0000256" key="6">
    <source>
        <dbReference type="ARBA" id="ARBA00023040"/>
    </source>
</evidence>
<dbReference type="SUPFAM" id="SSF81321">
    <property type="entry name" value="Family A G protein-coupled receptor-like"/>
    <property type="match status" value="1"/>
</dbReference>
<reference evidence="14" key="1">
    <citation type="submission" date="2016-12" db="EMBL/GenBank/DDBJ databases">
        <title>An insight into the sialome and mialome of the sand fly, Nyssomyia neivai.</title>
        <authorList>
            <person name="Sebastian V."/>
            <person name="Goulart T.M."/>
            <person name="Oliveira W."/>
            <person name="Calvo E."/>
            <person name="Oliveira L.F."/>
            <person name="Pinto M.C."/>
            <person name="Rosselino A.M."/>
            <person name="Ribeiro J.M."/>
        </authorList>
    </citation>
    <scope>NUCLEOTIDE SEQUENCE</scope>
</reference>
<evidence type="ECO:0000256" key="2">
    <source>
        <dbReference type="ARBA" id="ARBA00010663"/>
    </source>
</evidence>
<evidence type="ECO:0000256" key="3">
    <source>
        <dbReference type="ARBA" id="ARBA00022475"/>
    </source>
</evidence>
<dbReference type="GO" id="GO:0007268">
    <property type="term" value="P:chemical synaptic transmission"/>
    <property type="evidence" value="ECO:0007669"/>
    <property type="project" value="TreeGrafter"/>
</dbReference>
<comment type="subcellular location">
    <subcellularLocation>
        <location evidence="1">Cell membrane</location>
        <topology evidence="1">Multi-pass membrane protein</topology>
    </subcellularLocation>
</comment>
<sequence>MEFEMFTGPGPGDDSPQPTLPAARTISKDLPSPVQTQAFIELVSCESRGLDWPTLWGPEISCYLTQSTQNSTHHLPYHSSEISSVDPRRVTFENTDNQTNFIYSITSSMRESANNTINNTSSEPMVSSIPEDTIPFTCELDSVNILGTAKEAIYRCRNSLMENFNQIVNESVQNLIDNCIHNTSIAINSVTNPVSELKVHLPQIFTNATIGLTNECISSVNQILNCSNLNVNNSLFENEPFDLTNYSSILLKPIQCYLSFTFSSTTLNSTSQYFDTTPNFTALPTTTITPPPIHPMSIFHQNYDWSFLFVIIFILAGGLGNILVCLAVALDRKLQNVTNYFLLSLAIADLLVSLFVMPLGAIPGFLGYWPFGMTWCNIYVTCDVLACSASILHMCFISLGRYLGIRNPLATRHRSTKRLACIKIALVWVMAMLISSSITVLGIINKSNIMPEHHKCVINNRAFFVFGSLVTFYIPMLIMVTTYALTVQLLRKKARFAAEHPESEIFRRLGGRFSSKSQSNQQITASDTSQQHHTMSVIGKIKTSSTHSTNTPNCIGKNIIIHSHSQQTLSWRASDNLISSGDNTLSTSHPHLGFSNGNSKNATLRSTKSGTCDQSTQTPVNIARETRRGKLRTLKLQLNNVTPTAINWNLRLFGSRNKRNDLSANAVANEQKATKVLGVVFFTFVLCWSPFFILNIIFAACPNCHVPENVVDTCLWLGYVSSTINPIIYTIFNKTFRAAFIRLLRCNCQRSGRPPRYRSVMESRGAASLCAPSTLPLAISLQGAPLLTPSTHGTTPLSDFRGSYTITDDEC</sequence>
<dbReference type="PRINTS" id="PR00237">
    <property type="entry name" value="GPCRRHODOPSN"/>
</dbReference>
<evidence type="ECO:0000256" key="9">
    <source>
        <dbReference type="ARBA" id="ARBA00023170"/>
    </source>
</evidence>
<evidence type="ECO:0000256" key="8">
    <source>
        <dbReference type="ARBA" id="ARBA00023157"/>
    </source>
</evidence>
<feature type="transmembrane region" description="Helical" evidence="12">
    <location>
        <begin position="340"/>
        <end position="366"/>
    </location>
</feature>
<dbReference type="FunFam" id="1.20.1070.10:FF:000367">
    <property type="entry name" value="Serotonin receptor 5-HT2 subtype"/>
    <property type="match status" value="1"/>
</dbReference>
<dbReference type="GO" id="GO:0030594">
    <property type="term" value="F:neurotransmitter receptor activity"/>
    <property type="evidence" value="ECO:0007669"/>
    <property type="project" value="TreeGrafter"/>
</dbReference>
<evidence type="ECO:0000256" key="5">
    <source>
        <dbReference type="ARBA" id="ARBA00022989"/>
    </source>
</evidence>
<keyword evidence="10" id="KW-0807">Transducer</keyword>
<accession>A0A1L8DK94</accession>
<dbReference type="PROSITE" id="PS50262">
    <property type="entry name" value="G_PROTEIN_RECEP_F1_2"/>
    <property type="match status" value="1"/>
</dbReference>
<evidence type="ECO:0000256" key="4">
    <source>
        <dbReference type="ARBA" id="ARBA00022692"/>
    </source>
</evidence>
<dbReference type="FunFam" id="1.20.1070.10:FF:000523">
    <property type="entry name" value="5-hydroxytryptamine receptor 2B"/>
    <property type="match status" value="1"/>
</dbReference>
<feature type="transmembrane region" description="Helical" evidence="12">
    <location>
        <begin position="464"/>
        <end position="485"/>
    </location>
</feature>
<feature type="domain" description="G-protein coupled receptors family 1 profile" evidence="13">
    <location>
        <begin position="320"/>
        <end position="729"/>
    </location>
</feature>
<name>A0A1L8DK94_9DIPT</name>
<feature type="region of interest" description="Disordered" evidence="11">
    <location>
        <begin position="590"/>
        <end position="618"/>
    </location>
</feature>
<dbReference type="Gene3D" id="1.20.1070.10">
    <property type="entry name" value="Rhodopsin 7-helix transmembrane proteins"/>
    <property type="match status" value="2"/>
</dbReference>
<feature type="transmembrane region" description="Helical" evidence="12">
    <location>
        <begin position="305"/>
        <end position="328"/>
    </location>
</feature>
<evidence type="ECO:0000313" key="14">
    <source>
        <dbReference type="EMBL" id="JAV06785.1"/>
    </source>
</evidence>
<dbReference type="PANTHER" id="PTHR24247:SF228">
    <property type="entry name" value="5-HYDROXYTRYPTAMINE (SEROTONIN) RECEPTOR 2A, ISOFORM B"/>
    <property type="match status" value="1"/>
</dbReference>